<accession>A0A6I6DNY0</accession>
<comment type="similarity">
    <text evidence="4">Belongs to the IspD/TarI cytidylyltransferase family. IspD subfamily.</text>
</comment>
<proteinExistence type="inferred from homology"/>
<dbReference type="UniPathway" id="UPA00056">
    <property type="reaction ID" value="UER00093"/>
</dbReference>
<comment type="function">
    <text evidence="4">Catalyzes the formation of 4-diphosphocytidyl-2-C-methyl-D-erythritol from CTP and 2-C-methyl-D-erythritol 4-phosphate (MEP).</text>
</comment>
<dbReference type="AlphaFoldDB" id="A0A6I6DNY0"/>
<dbReference type="Pfam" id="PF01128">
    <property type="entry name" value="IspD"/>
    <property type="match status" value="1"/>
</dbReference>
<evidence type="ECO:0000313" key="5">
    <source>
        <dbReference type="EMBL" id="QGU00751.1"/>
    </source>
</evidence>
<evidence type="ECO:0000256" key="1">
    <source>
        <dbReference type="ARBA" id="ARBA00022679"/>
    </source>
</evidence>
<evidence type="ECO:0000256" key="4">
    <source>
        <dbReference type="HAMAP-Rule" id="MF_00108"/>
    </source>
</evidence>
<dbReference type="KEGG" id="salq:SYNTR_2157"/>
<evidence type="ECO:0000256" key="3">
    <source>
        <dbReference type="ARBA" id="ARBA00023229"/>
    </source>
</evidence>
<comment type="pathway">
    <text evidence="4">Isoprenoid biosynthesis; isopentenyl diphosphate biosynthesis via DXP pathway; isopentenyl diphosphate from 1-deoxy-D-xylulose 5-phosphate: step 2/6.</text>
</comment>
<dbReference type="InterPro" id="IPR029044">
    <property type="entry name" value="Nucleotide-diphossugar_trans"/>
</dbReference>
<dbReference type="OrthoDB" id="9806837at2"/>
<dbReference type="HAMAP" id="MF_00108">
    <property type="entry name" value="IspD"/>
    <property type="match status" value="1"/>
</dbReference>
<feature type="site" description="Transition state stabilizer" evidence="4">
    <location>
        <position position="24"/>
    </location>
</feature>
<sequence length="236" mass="26541">MDKDLGVVIAAAGTGTRMKSSINKQYMQISSHPVLSYTIDVFDQLDIVKQIILVVNPNDINYCKKEIVEKYGYKKITNIVEGGKERHDSVWSGLNKIFKSLKKVAVHDGARPLLMPSLIEKLVSEADKWGAAIPYTKPKDTLKSIDGDGFVKETLNRATIASIQTPQVFKLEQIIKAYEKAYKNNSFGTDDASLYEKYIGRVKLVESDYTNIKITTPEDIQLAELYLKKIDTDLTD</sequence>
<feature type="site" description="Positions MEP for the nucleophilic attack" evidence="4">
    <location>
        <position position="157"/>
    </location>
</feature>
<dbReference type="Proteomes" id="UP000426444">
    <property type="component" value="Chromosome"/>
</dbReference>
<dbReference type="SUPFAM" id="SSF53448">
    <property type="entry name" value="Nucleotide-diphospho-sugar transferases"/>
    <property type="match status" value="1"/>
</dbReference>
<evidence type="ECO:0000313" key="6">
    <source>
        <dbReference type="Proteomes" id="UP000426444"/>
    </source>
</evidence>
<dbReference type="GO" id="GO:0050518">
    <property type="term" value="F:2-C-methyl-D-erythritol 4-phosphate cytidylyltransferase activity"/>
    <property type="evidence" value="ECO:0007669"/>
    <property type="project" value="UniProtKB-UniRule"/>
</dbReference>
<dbReference type="Gene3D" id="3.90.550.10">
    <property type="entry name" value="Spore Coat Polysaccharide Biosynthesis Protein SpsA, Chain A"/>
    <property type="match status" value="1"/>
</dbReference>
<keyword evidence="2 4" id="KW-0548">Nucleotidyltransferase</keyword>
<comment type="catalytic activity">
    <reaction evidence="4">
        <text>2-C-methyl-D-erythritol 4-phosphate + CTP + H(+) = 4-CDP-2-C-methyl-D-erythritol + diphosphate</text>
        <dbReference type="Rhea" id="RHEA:13429"/>
        <dbReference type="ChEBI" id="CHEBI:15378"/>
        <dbReference type="ChEBI" id="CHEBI:33019"/>
        <dbReference type="ChEBI" id="CHEBI:37563"/>
        <dbReference type="ChEBI" id="CHEBI:57823"/>
        <dbReference type="ChEBI" id="CHEBI:58262"/>
        <dbReference type="EC" id="2.7.7.60"/>
    </reaction>
</comment>
<dbReference type="PANTHER" id="PTHR32125:SF4">
    <property type="entry name" value="2-C-METHYL-D-ERYTHRITOL 4-PHOSPHATE CYTIDYLYLTRANSFERASE, CHLOROPLASTIC"/>
    <property type="match status" value="1"/>
</dbReference>
<keyword evidence="1 4" id="KW-0808">Transferase</keyword>
<keyword evidence="3 4" id="KW-0414">Isoprene biosynthesis</keyword>
<protein>
    <recommendedName>
        <fullName evidence="4">2-C-methyl-D-erythritol 4-phosphate cytidylyltransferase</fullName>
        <ecNumber evidence="4">2.7.7.60</ecNumber>
    </recommendedName>
    <alternativeName>
        <fullName evidence="4">4-diphosphocytidyl-2C-methyl-D-erythritol synthase</fullName>
    </alternativeName>
    <alternativeName>
        <fullName evidence="4">MEP cytidylyltransferase</fullName>
        <shortName evidence="4">MCT</shortName>
    </alternativeName>
</protein>
<feature type="site" description="Positions MEP for the nucleophilic attack" evidence="4">
    <location>
        <position position="213"/>
    </location>
</feature>
<dbReference type="EC" id="2.7.7.60" evidence="4"/>
<dbReference type="InterPro" id="IPR034683">
    <property type="entry name" value="IspD/TarI"/>
</dbReference>
<dbReference type="NCBIfam" id="TIGR00453">
    <property type="entry name" value="ispD"/>
    <property type="match status" value="1"/>
</dbReference>
<evidence type="ECO:0000256" key="2">
    <source>
        <dbReference type="ARBA" id="ARBA00022695"/>
    </source>
</evidence>
<dbReference type="RefSeq" id="WP_156204502.1">
    <property type="nucleotide sequence ID" value="NZ_CP046457.1"/>
</dbReference>
<dbReference type="GO" id="GO:0019288">
    <property type="term" value="P:isopentenyl diphosphate biosynthetic process, methylerythritol 4-phosphate pathway"/>
    <property type="evidence" value="ECO:0007669"/>
    <property type="project" value="UniProtKB-UniRule"/>
</dbReference>
<name>A0A6I6DNY0_9FIRM</name>
<dbReference type="InterPro" id="IPR050088">
    <property type="entry name" value="IspD/TarI_cytidylyltransf_bact"/>
</dbReference>
<feature type="site" description="Transition state stabilizer" evidence="4">
    <location>
        <position position="17"/>
    </location>
</feature>
<dbReference type="EMBL" id="CP046457">
    <property type="protein sequence ID" value="QGU00751.1"/>
    <property type="molecule type" value="Genomic_DNA"/>
</dbReference>
<reference evidence="6" key="1">
    <citation type="journal article" date="2019" name="Microbiology">
        <title>Complete Genome Sequence of an Uncultured Bacterium of the Candidate Phylum Bipolaricaulota.</title>
        <authorList>
            <person name="Kadnikov V.V."/>
            <person name="Mardanov A.V."/>
            <person name="Beletsky A.V."/>
            <person name="Frank Y.A."/>
            <person name="Karnachuk O.V."/>
            <person name="Ravin N.V."/>
        </authorList>
    </citation>
    <scope>NUCLEOTIDE SEQUENCE [LARGE SCALE GENOMIC DNA]</scope>
</reference>
<dbReference type="InterPro" id="IPR001228">
    <property type="entry name" value="IspD"/>
</dbReference>
<dbReference type="PANTHER" id="PTHR32125">
    <property type="entry name" value="2-C-METHYL-D-ERYTHRITOL 4-PHOSPHATE CYTIDYLYLTRANSFERASE, CHLOROPLASTIC"/>
    <property type="match status" value="1"/>
</dbReference>
<keyword evidence="6" id="KW-1185">Reference proteome</keyword>
<gene>
    <name evidence="4" type="primary">ispD</name>
    <name evidence="5" type="ORF">SYNTR_2157</name>
</gene>
<dbReference type="FunFam" id="3.90.550.10:FF:000003">
    <property type="entry name" value="2-C-methyl-D-erythritol 4-phosphate cytidylyltransferase"/>
    <property type="match status" value="1"/>
</dbReference>
<dbReference type="CDD" id="cd02516">
    <property type="entry name" value="CDP-ME_synthetase"/>
    <property type="match status" value="1"/>
</dbReference>
<organism evidence="5 6">
    <name type="scientific">Candidatus Syntrophocurvum alkaliphilum</name>
    <dbReference type="NCBI Taxonomy" id="2293317"/>
    <lineage>
        <taxon>Bacteria</taxon>
        <taxon>Bacillati</taxon>
        <taxon>Bacillota</taxon>
        <taxon>Clostridia</taxon>
        <taxon>Eubacteriales</taxon>
        <taxon>Syntrophomonadaceae</taxon>
        <taxon>Candidatus Syntrophocurvum</taxon>
    </lineage>
</organism>